<accession>A0A5C5V6Z9</accession>
<keyword evidence="2" id="KW-0812">Transmembrane</keyword>
<dbReference type="OrthoDB" id="9789291at2"/>
<feature type="transmembrane region" description="Helical" evidence="2">
    <location>
        <begin position="420"/>
        <end position="440"/>
    </location>
</feature>
<name>A0A5C5V6Z9_9BACT</name>
<feature type="transmembrane region" description="Helical" evidence="2">
    <location>
        <begin position="79"/>
        <end position="100"/>
    </location>
</feature>
<feature type="transmembrane region" description="Helical" evidence="2">
    <location>
        <begin position="284"/>
        <end position="302"/>
    </location>
</feature>
<dbReference type="AlphaFoldDB" id="A0A5C5V6Z9"/>
<evidence type="ECO:0000259" key="3">
    <source>
        <dbReference type="Pfam" id="PF01478"/>
    </source>
</evidence>
<feature type="domain" description="Prepilin type IV endopeptidase peptidase" evidence="3">
    <location>
        <begin position="280"/>
        <end position="377"/>
    </location>
</feature>
<evidence type="ECO:0000313" key="4">
    <source>
        <dbReference type="EMBL" id="TWT33679.1"/>
    </source>
</evidence>
<sequence>MQQLMDVPLWLRLAAVACAGAVLGSLLNAAVYEFAYDRRRISPWQPTPEGVARRGWLDRVPVLGWLRLRRDAAVLGRGFWLRPLALELLFAAAMAALYWWEVDQHRLIEPLVPVATPVDWRALSGVLHLQFFAHAMLAAFMWVATFIDFDEKTIPDAVTWPGTFLSLTLITLAPLAALPHVEPVAAPPLIGAPLTTPGGQPVVDINGQAYFVTPVQPFSPNGWPAWLAARRSAWGIGVGLACWWIWGLAVADRTWPPRRLGRSNRLPAKLAVWWGRLRRDLLSFPLRNVLLMGTLLIAMVWFAGGPAWLGLLSGLIGLVLGCALVWAVRVVGSAAMGREAMGFGDVTLMMMVGVLLGWQACLVTFFLAPFAGLVLGLLSLVLRRGDAIPYGPFLCLAAAFTAVQWGGIWPRAELLFGAGWLVPAVLVACVLLLGVLLMLIQLVKRPFLRD</sequence>
<protein>
    <submittedName>
        <fullName evidence="4">Type 4 prepilin-like proteins leader peptide-processing enzyme</fullName>
    </submittedName>
</protein>
<keyword evidence="5" id="KW-1185">Reference proteome</keyword>
<reference evidence="4 5" key="1">
    <citation type="submission" date="2019-02" db="EMBL/GenBank/DDBJ databases">
        <title>Deep-cultivation of Planctomycetes and their phenomic and genomic characterization uncovers novel biology.</title>
        <authorList>
            <person name="Wiegand S."/>
            <person name="Jogler M."/>
            <person name="Boedeker C."/>
            <person name="Pinto D."/>
            <person name="Vollmers J."/>
            <person name="Rivas-Marin E."/>
            <person name="Kohn T."/>
            <person name="Peeters S.H."/>
            <person name="Heuer A."/>
            <person name="Rast P."/>
            <person name="Oberbeckmann S."/>
            <person name="Bunk B."/>
            <person name="Jeske O."/>
            <person name="Meyerdierks A."/>
            <person name="Storesund J.E."/>
            <person name="Kallscheuer N."/>
            <person name="Luecker S."/>
            <person name="Lage O.M."/>
            <person name="Pohl T."/>
            <person name="Merkel B.J."/>
            <person name="Hornburger P."/>
            <person name="Mueller R.-W."/>
            <person name="Bruemmer F."/>
            <person name="Labrenz M."/>
            <person name="Spormann A.M."/>
            <person name="Op Den Camp H."/>
            <person name="Overmann J."/>
            <person name="Amann R."/>
            <person name="Jetten M.S.M."/>
            <person name="Mascher T."/>
            <person name="Medema M.H."/>
            <person name="Devos D.P."/>
            <person name="Kaster A.-K."/>
            <person name="Ovreas L."/>
            <person name="Rohde M."/>
            <person name="Galperin M.Y."/>
            <person name="Jogler C."/>
        </authorList>
    </citation>
    <scope>NUCLEOTIDE SEQUENCE [LARGE SCALE GENOMIC DNA]</scope>
    <source>
        <strain evidence="4 5">KOR34</strain>
    </source>
</reference>
<proteinExistence type="inferred from homology"/>
<feature type="transmembrane region" description="Helical" evidence="2">
    <location>
        <begin position="12"/>
        <end position="32"/>
    </location>
</feature>
<feature type="transmembrane region" description="Helical" evidence="2">
    <location>
        <begin position="157"/>
        <end position="178"/>
    </location>
</feature>
<dbReference type="GO" id="GO:0006465">
    <property type="term" value="P:signal peptide processing"/>
    <property type="evidence" value="ECO:0007669"/>
    <property type="project" value="TreeGrafter"/>
</dbReference>
<evidence type="ECO:0000256" key="2">
    <source>
        <dbReference type="SAM" id="Phobius"/>
    </source>
</evidence>
<keyword evidence="2" id="KW-1133">Transmembrane helix</keyword>
<dbReference type="InterPro" id="IPR050882">
    <property type="entry name" value="Prepilin_peptidase/N-MTase"/>
</dbReference>
<feature type="transmembrane region" description="Helical" evidence="2">
    <location>
        <begin position="120"/>
        <end position="145"/>
    </location>
</feature>
<evidence type="ECO:0000256" key="1">
    <source>
        <dbReference type="ARBA" id="ARBA00005801"/>
    </source>
</evidence>
<evidence type="ECO:0000313" key="5">
    <source>
        <dbReference type="Proteomes" id="UP000316714"/>
    </source>
</evidence>
<gene>
    <name evidence="4" type="primary">outO</name>
    <name evidence="4" type="ORF">KOR34_35120</name>
</gene>
<feature type="transmembrane region" description="Helical" evidence="2">
    <location>
        <begin position="308"/>
        <end position="328"/>
    </location>
</feature>
<feature type="transmembrane region" description="Helical" evidence="2">
    <location>
        <begin position="233"/>
        <end position="251"/>
    </location>
</feature>
<dbReference type="Pfam" id="PF01478">
    <property type="entry name" value="Peptidase_A24"/>
    <property type="match status" value="1"/>
</dbReference>
<dbReference type="GO" id="GO:0005886">
    <property type="term" value="C:plasma membrane"/>
    <property type="evidence" value="ECO:0007669"/>
    <property type="project" value="TreeGrafter"/>
</dbReference>
<organism evidence="4 5">
    <name type="scientific">Posidoniimonas corsicana</name>
    <dbReference type="NCBI Taxonomy" id="1938618"/>
    <lineage>
        <taxon>Bacteria</taxon>
        <taxon>Pseudomonadati</taxon>
        <taxon>Planctomycetota</taxon>
        <taxon>Planctomycetia</taxon>
        <taxon>Pirellulales</taxon>
        <taxon>Lacipirellulaceae</taxon>
        <taxon>Posidoniimonas</taxon>
    </lineage>
</organism>
<comment type="similarity">
    <text evidence="1">Belongs to the peptidase A24 family.</text>
</comment>
<dbReference type="Proteomes" id="UP000316714">
    <property type="component" value="Unassembled WGS sequence"/>
</dbReference>
<keyword evidence="2" id="KW-0472">Membrane</keyword>
<comment type="caution">
    <text evidence="4">The sequence shown here is derived from an EMBL/GenBank/DDBJ whole genome shotgun (WGS) entry which is preliminary data.</text>
</comment>
<dbReference type="GO" id="GO:0004190">
    <property type="term" value="F:aspartic-type endopeptidase activity"/>
    <property type="evidence" value="ECO:0007669"/>
    <property type="project" value="InterPro"/>
</dbReference>
<dbReference type="PANTHER" id="PTHR30487:SF0">
    <property type="entry name" value="PREPILIN LEADER PEPTIDASE_N-METHYLTRANSFERASE-RELATED"/>
    <property type="match status" value="1"/>
</dbReference>
<feature type="transmembrane region" description="Helical" evidence="2">
    <location>
        <begin position="389"/>
        <end position="408"/>
    </location>
</feature>
<dbReference type="InterPro" id="IPR000045">
    <property type="entry name" value="Prepilin_IV_endopep_pep"/>
</dbReference>
<dbReference type="PANTHER" id="PTHR30487">
    <property type="entry name" value="TYPE 4 PREPILIN-LIKE PROTEINS LEADER PEPTIDE-PROCESSING ENZYME"/>
    <property type="match status" value="1"/>
</dbReference>
<dbReference type="EMBL" id="SIHJ01000002">
    <property type="protein sequence ID" value="TWT33679.1"/>
    <property type="molecule type" value="Genomic_DNA"/>
</dbReference>